<dbReference type="InterPro" id="IPR038109">
    <property type="entry name" value="DNA_bind_recomb_sf"/>
</dbReference>
<dbReference type="RefSeq" id="WP_130110807.1">
    <property type="nucleotide sequence ID" value="NZ_CP035806.1"/>
</dbReference>
<feature type="domain" description="Recombinase" evidence="2">
    <location>
        <begin position="14"/>
        <end position="46"/>
    </location>
</feature>
<protein>
    <recommendedName>
        <fullName evidence="2">Recombinase domain-containing protein</fullName>
    </recommendedName>
</protein>
<dbReference type="InterPro" id="IPR011109">
    <property type="entry name" value="DNA_bind_recombinase_dom"/>
</dbReference>
<keyword evidence="4" id="KW-1185">Reference proteome</keyword>
<dbReference type="OrthoDB" id="4371863at2"/>
<organism evidence="3 4">
    <name type="scientific">Leucobacter triazinivorans</name>
    <dbReference type="NCBI Taxonomy" id="1784719"/>
    <lineage>
        <taxon>Bacteria</taxon>
        <taxon>Bacillati</taxon>
        <taxon>Actinomycetota</taxon>
        <taxon>Actinomycetes</taxon>
        <taxon>Micrococcales</taxon>
        <taxon>Microbacteriaceae</taxon>
        <taxon>Leucobacter</taxon>
    </lineage>
</organism>
<feature type="region of interest" description="Disordered" evidence="1">
    <location>
        <begin position="1"/>
        <end position="23"/>
    </location>
</feature>
<dbReference type="Proteomes" id="UP000289260">
    <property type="component" value="Chromosome"/>
</dbReference>
<dbReference type="GO" id="GO:0003677">
    <property type="term" value="F:DNA binding"/>
    <property type="evidence" value="ECO:0007669"/>
    <property type="project" value="InterPro"/>
</dbReference>
<dbReference type="Pfam" id="PF07508">
    <property type="entry name" value="Recombinase"/>
    <property type="match status" value="1"/>
</dbReference>
<accession>A0A4P6KJB5</accession>
<reference evidence="3 4" key="1">
    <citation type="submission" date="2019-02" db="EMBL/GenBank/DDBJ databases">
        <authorList>
            <person name="Sun L."/>
            <person name="Pan D."/>
            <person name="Wu X."/>
        </authorList>
    </citation>
    <scope>NUCLEOTIDE SEQUENCE [LARGE SCALE GENOMIC DNA]</scope>
    <source>
        <strain evidence="3 4">JW-1</strain>
    </source>
</reference>
<gene>
    <name evidence="3" type="ORF">EVS81_13400</name>
</gene>
<dbReference type="AlphaFoldDB" id="A0A4P6KJB5"/>
<name>A0A4P6KJB5_9MICO</name>
<evidence type="ECO:0000313" key="3">
    <source>
        <dbReference type="EMBL" id="QBE49694.1"/>
    </source>
</evidence>
<sequence length="58" mass="6621">MLQDLGEPLPQKPRDEDTSRGWSAITIKQILRNPTIAGKRVYRESGRRRGMGAVDLRE</sequence>
<dbReference type="GO" id="GO:0000150">
    <property type="term" value="F:DNA strand exchange activity"/>
    <property type="evidence" value="ECO:0007669"/>
    <property type="project" value="InterPro"/>
</dbReference>
<proteinExistence type="predicted"/>
<dbReference type="KEGG" id="ltr:EVS81_13400"/>
<evidence type="ECO:0000256" key="1">
    <source>
        <dbReference type="SAM" id="MobiDB-lite"/>
    </source>
</evidence>
<dbReference type="Gene3D" id="3.90.1750.20">
    <property type="entry name" value="Putative Large Serine Recombinase, Chain B, Domain 2"/>
    <property type="match status" value="1"/>
</dbReference>
<evidence type="ECO:0000313" key="4">
    <source>
        <dbReference type="Proteomes" id="UP000289260"/>
    </source>
</evidence>
<dbReference type="EMBL" id="CP035806">
    <property type="protein sequence ID" value="QBE49694.1"/>
    <property type="molecule type" value="Genomic_DNA"/>
</dbReference>
<evidence type="ECO:0000259" key="2">
    <source>
        <dbReference type="Pfam" id="PF07508"/>
    </source>
</evidence>